<dbReference type="Pfam" id="PF00486">
    <property type="entry name" value="Trans_reg_C"/>
    <property type="match status" value="1"/>
</dbReference>
<dbReference type="InterPro" id="IPR036388">
    <property type="entry name" value="WH-like_DNA-bd_sf"/>
</dbReference>
<dbReference type="InterPro" id="IPR001867">
    <property type="entry name" value="OmpR/PhoB-type_DNA-bd"/>
</dbReference>
<keyword evidence="1" id="KW-0805">Transcription regulation</keyword>
<dbReference type="Gene3D" id="1.10.10.10">
    <property type="entry name" value="Winged helix-like DNA-binding domain superfamily/Winged helix DNA-binding domain"/>
    <property type="match status" value="1"/>
</dbReference>
<feature type="domain" description="OmpR/PhoB-type" evidence="7">
    <location>
        <begin position="150"/>
        <end position="255"/>
    </location>
</feature>
<proteinExistence type="predicted"/>
<dbReference type="InterPro" id="IPR008984">
    <property type="entry name" value="SMAD_FHA_dom_sf"/>
</dbReference>
<evidence type="ECO:0000313" key="9">
    <source>
        <dbReference type="Proteomes" id="UP001057134"/>
    </source>
</evidence>
<evidence type="ECO:0000256" key="1">
    <source>
        <dbReference type="ARBA" id="ARBA00023015"/>
    </source>
</evidence>
<dbReference type="Pfam" id="PF00498">
    <property type="entry name" value="FHA"/>
    <property type="match status" value="1"/>
</dbReference>
<dbReference type="SUPFAM" id="SSF46894">
    <property type="entry name" value="C-terminal effector domain of the bipartite response regulators"/>
    <property type="match status" value="1"/>
</dbReference>
<dbReference type="Proteomes" id="UP001057134">
    <property type="component" value="Chromosome"/>
</dbReference>
<sequence>MMVNDIRVHRADSSAARTNQRQSAEASQSDTYACLYIIRGEPHRAGTCINLNTDSWVVGRSSNDETPDLAFSNAFISRKHLMIRRERDKAVLYDMGSRHGTEVNGVLIEPHTPHTLQAFDIIKLAKGMVVIHFSYLFADQTLEFEPISYTQQFNFQELGFSINWEKRECTVEGQRIVMSEKEYGLIKLLYDQANQLVPFDEIKKTVWPERTLGLGGVPDVSMDELNALIYRIRKKYGKDTFTISAVRGSGYVLEKD</sequence>
<dbReference type="CDD" id="cd00383">
    <property type="entry name" value="trans_reg_C"/>
    <property type="match status" value="1"/>
</dbReference>
<keyword evidence="3" id="KW-0804">Transcription</keyword>
<evidence type="ECO:0000256" key="2">
    <source>
        <dbReference type="ARBA" id="ARBA00023125"/>
    </source>
</evidence>
<dbReference type="Gene3D" id="2.60.200.20">
    <property type="match status" value="1"/>
</dbReference>
<reference evidence="8" key="1">
    <citation type="submission" date="2018-02" db="EMBL/GenBank/DDBJ databases">
        <authorList>
            <person name="Kim S.-K."/>
            <person name="Jung H.-I."/>
            <person name="Lee S.-W."/>
        </authorList>
    </citation>
    <scope>NUCLEOTIDE SEQUENCE</scope>
    <source>
        <strain evidence="8">SK3146</strain>
    </source>
</reference>
<evidence type="ECO:0000259" key="7">
    <source>
        <dbReference type="PROSITE" id="PS51755"/>
    </source>
</evidence>
<feature type="region of interest" description="Disordered" evidence="5">
    <location>
        <begin position="1"/>
        <end position="24"/>
    </location>
</feature>
<gene>
    <name evidence="8" type="ORF">SK3146_06208</name>
</gene>
<evidence type="ECO:0000256" key="4">
    <source>
        <dbReference type="PROSITE-ProRule" id="PRU01091"/>
    </source>
</evidence>
<dbReference type="CDD" id="cd00060">
    <property type="entry name" value="FHA"/>
    <property type="match status" value="1"/>
</dbReference>
<feature type="domain" description="FHA" evidence="6">
    <location>
        <begin position="56"/>
        <end position="108"/>
    </location>
</feature>
<feature type="DNA-binding region" description="OmpR/PhoB-type" evidence="4">
    <location>
        <begin position="150"/>
        <end position="255"/>
    </location>
</feature>
<keyword evidence="2 4" id="KW-0238">DNA-binding</keyword>
<accession>A0ABY4RYS6</accession>
<dbReference type="PROSITE" id="PS51755">
    <property type="entry name" value="OMPR_PHOB"/>
    <property type="match status" value="1"/>
</dbReference>
<keyword evidence="9" id="KW-1185">Reference proteome</keyword>
<dbReference type="InterPro" id="IPR000253">
    <property type="entry name" value="FHA_dom"/>
</dbReference>
<dbReference type="InterPro" id="IPR016032">
    <property type="entry name" value="Sig_transdc_resp-reg_C-effctor"/>
</dbReference>
<evidence type="ECO:0000259" key="6">
    <source>
        <dbReference type="PROSITE" id="PS50006"/>
    </source>
</evidence>
<dbReference type="SUPFAM" id="SSF49879">
    <property type="entry name" value="SMAD/FHA domain"/>
    <property type="match status" value="1"/>
</dbReference>
<reference evidence="8" key="2">
    <citation type="journal article" date="2021" name="J Anim Sci Technol">
        <title>Complete genome sequence of Paenibacillus konkukensis sp. nov. SK3146 as a potential probiotic strain.</title>
        <authorList>
            <person name="Jung H.I."/>
            <person name="Park S."/>
            <person name="Niu K.M."/>
            <person name="Lee S.W."/>
            <person name="Kothari D."/>
            <person name="Yi K.J."/>
            <person name="Kim S.K."/>
        </authorList>
    </citation>
    <scope>NUCLEOTIDE SEQUENCE</scope>
    <source>
        <strain evidence="8">SK3146</strain>
    </source>
</reference>
<name>A0ABY4RYS6_9BACL</name>
<evidence type="ECO:0000313" key="8">
    <source>
        <dbReference type="EMBL" id="UQZ86915.1"/>
    </source>
</evidence>
<dbReference type="PROSITE" id="PS50006">
    <property type="entry name" value="FHA_DOMAIN"/>
    <property type="match status" value="1"/>
</dbReference>
<dbReference type="EMBL" id="CP027059">
    <property type="protein sequence ID" value="UQZ86915.1"/>
    <property type="molecule type" value="Genomic_DNA"/>
</dbReference>
<protein>
    <submittedName>
        <fullName evidence="8">FHA domain protein</fullName>
    </submittedName>
</protein>
<dbReference type="SMART" id="SM00862">
    <property type="entry name" value="Trans_reg_C"/>
    <property type="match status" value="1"/>
</dbReference>
<dbReference type="RefSeq" id="WP_249862413.1">
    <property type="nucleotide sequence ID" value="NZ_CP027059.1"/>
</dbReference>
<dbReference type="SMART" id="SM00240">
    <property type="entry name" value="FHA"/>
    <property type="match status" value="1"/>
</dbReference>
<organism evidence="8 9">
    <name type="scientific">Paenibacillus konkukensis</name>
    <dbReference type="NCBI Taxonomy" id="2020716"/>
    <lineage>
        <taxon>Bacteria</taxon>
        <taxon>Bacillati</taxon>
        <taxon>Bacillota</taxon>
        <taxon>Bacilli</taxon>
        <taxon>Bacillales</taxon>
        <taxon>Paenibacillaceae</taxon>
        <taxon>Paenibacillus</taxon>
    </lineage>
</organism>
<feature type="compositionally biased region" description="Polar residues" evidence="5">
    <location>
        <begin position="15"/>
        <end position="24"/>
    </location>
</feature>
<evidence type="ECO:0000256" key="5">
    <source>
        <dbReference type="SAM" id="MobiDB-lite"/>
    </source>
</evidence>
<evidence type="ECO:0000256" key="3">
    <source>
        <dbReference type="ARBA" id="ARBA00023163"/>
    </source>
</evidence>
<feature type="compositionally biased region" description="Basic and acidic residues" evidence="5">
    <location>
        <begin position="1"/>
        <end position="12"/>
    </location>
</feature>